<sequence length="138" mass="15594">MKKFLIPILLVILIWTGLNSAYNYFFGPKIIEITLTKSVDDKGKANEATNTFTSKDKIYLSAKGKKFAIKEATVVWYKGEILTKNRFKVEENIEINNSGYFTAELSIPGGLEEGEYGVAIFNGNNDIIEQKIEFKVKN</sequence>
<evidence type="ECO:0000313" key="1">
    <source>
        <dbReference type="EMBL" id="MPM09755.1"/>
    </source>
</evidence>
<organism evidence="1">
    <name type="scientific">bioreactor metagenome</name>
    <dbReference type="NCBI Taxonomy" id="1076179"/>
    <lineage>
        <taxon>unclassified sequences</taxon>
        <taxon>metagenomes</taxon>
        <taxon>ecological metagenomes</taxon>
    </lineage>
</organism>
<comment type="caution">
    <text evidence="1">The sequence shown here is derived from an EMBL/GenBank/DDBJ whole genome shotgun (WGS) entry which is preliminary data.</text>
</comment>
<proteinExistence type="predicted"/>
<protein>
    <recommendedName>
        <fullName evidence="2">Intracellular proteinase inhibitor BsuPI domain-containing protein</fullName>
    </recommendedName>
</protein>
<accession>A0A644X0S7</accession>
<reference evidence="1" key="1">
    <citation type="submission" date="2019-08" db="EMBL/GenBank/DDBJ databases">
        <authorList>
            <person name="Kucharzyk K."/>
            <person name="Murdoch R.W."/>
            <person name="Higgins S."/>
            <person name="Loffler F."/>
        </authorList>
    </citation>
    <scope>NUCLEOTIDE SEQUENCE</scope>
</reference>
<gene>
    <name evidence="1" type="ORF">SDC9_56078</name>
</gene>
<dbReference type="AlphaFoldDB" id="A0A644X0S7"/>
<name>A0A644X0S7_9ZZZZ</name>
<dbReference type="EMBL" id="VSSQ01001607">
    <property type="protein sequence ID" value="MPM09755.1"/>
    <property type="molecule type" value="Genomic_DNA"/>
</dbReference>
<evidence type="ECO:0008006" key="2">
    <source>
        <dbReference type="Google" id="ProtNLM"/>
    </source>
</evidence>